<proteinExistence type="predicted"/>
<dbReference type="Proteomes" id="UP000550401">
    <property type="component" value="Unassembled WGS sequence"/>
</dbReference>
<comment type="caution">
    <text evidence="1">The sequence shown here is derived from an EMBL/GenBank/DDBJ whole genome shotgun (WGS) entry which is preliminary data.</text>
</comment>
<protein>
    <submittedName>
        <fullName evidence="1">Uncharacterized protein</fullName>
    </submittedName>
</protein>
<keyword evidence="2" id="KW-1185">Reference proteome</keyword>
<name>A0A839EY93_9GAMM</name>
<evidence type="ECO:0000313" key="1">
    <source>
        <dbReference type="EMBL" id="MBA8888735.1"/>
    </source>
</evidence>
<organism evidence="1 2">
    <name type="scientific">Dokdonella fugitiva</name>
    <dbReference type="NCBI Taxonomy" id="328517"/>
    <lineage>
        <taxon>Bacteria</taxon>
        <taxon>Pseudomonadati</taxon>
        <taxon>Pseudomonadota</taxon>
        <taxon>Gammaproteobacteria</taxon>
        <taxon>Lysobacterales</taxon>
        <taxon>Rhodanobacteraceae</taxon>
        <taxon>Dokdonella</taxon>
    </lineage>
</organism>
<reference evidence="1 2" key="1">
    <citation type="submission" date="2020-07" db="EMBL/GenBank/DDBJ databases">
        <title>Genomic Encyclopedia of Type Strains, Phase IV (KMG-V): Genome sequencing to study the core and pangenomes of soil and plant-associated prokaryotes.</title>
        <authorList>
            <person name="Whitman W."/>
        </authorList>
    </citation>
    <scope>NUCLEOTIDE SEQUENCE [LARGE SCALE GENOMIC DNA]</scope>
    <source>
        <strain evidence="1 2">RH2WT43</strain>
    </source>
</reference>
<dbReference type="RefSeq" id="WP_182531791.1">
    <property type="nucleotide sequence ID" value="NZ_JACGXL010000005.1"/>
</dbReference>
<gene>
    <name evidence="1" type="ORF">FHW12_002971</name>
</gene>
<dbReference type="EMBL" id="JACGXL010000005">
    <property type="protein sequence ID" value="MBA8888735.1"/>
    <property type="molecule type" value="Genomic_DNA"/>
</dbReference>
<evidence type="ECO:0000313" key="2">
    <source>
        <dbReference type="Proteomes" id="UP000550401"/>
    </source>
</evidence>
<dbReference type="AlphaFoldDB" id="A0A839EY93"/>
<sequence length="79" mass="9190">MDVHALIWNFAEDRLPRTGTMVYFAPCDDRRMLNGRFANGGFNDLASGDFYAPRSVDRWRAEPRSATHVLHRRRPSDRP</sequence>
<accession>A0A839EY93</accession>